<proteinExistence type="predicted"/>
<feature type="compositionally biased region" description="Basic and acidic residues" evidence="1">
    <location>
        <begin position="39"/>
        <end position="67"/>
    </location>
</feature>
<sequence length="192" mass="21504">PSVADAAQRAAEREAPRRRRGPVQGHRPLARLQQVVAPEARERHARADVRRVLLREGVERRADERQRPRLAASRQRRAPERAHDAARERRLRRRARPAQLDEAVPEPGQVPSLDRGHALEAPATGRRGDGRVHDKLRQVGARPRVRRGGRVDVAEAAAAERLVGAVPAVRVERPRVPALAPRRGVPPRRLDD</sequence>
<accession>A0A8J2WZJ8</accession>
<feature type="compositionally biased region" description="Basic and acidic residues" evidence="1">
    <location>
        <begin position="126"/>
        <end position="137"/>
    </location>
</feature>
<evidence type="ECO:0000313" key="3">
    <source>
        <dbReference type="Proteomes" id="UP000789595"/>
    </source>
</evidence>
<feature type="non-terminal residue" evidence="2">
    <location>
        <position position="1"/>
    </location>
</feature>
<dbReference type="AlphaFoldDB" id="A0A8J2WZJ8"/>
<feature type="region of interest" description="Disordered" evidence="1">
    <location>
        <begin position="1"/>
        <end position="147"/>
    </location>
</feature>
<name>A0A8J2WZJ8_9STRA</name>
<evidence type="ECO:0000256" key="1">
    <source>
        <dbReference type="SAM" id="MobiDB-lite"/>
    </source>
</evidence>
<dbReference type="EMBL" id="CAKKNE010000003">
    <property type="protein sequence ID" value="CAH0372430.1"/>
    <property type="molecule type" value="Genomic_DNA"/>
</dbReference>
<reference evidence="2" key="1">
    <citation type="submission" date="2021-11" db="EMBL/GenBank/DDBJ databases">
        <authorList>
            <consortium name="Genoscope - CEA"/>
            <person name="William W."/>
        </authorList>
    </citation>
    <scope>NUCLEOTIDE SEQUENCE</scope>
</reference>
<evidence type="ECO:0000313" key="2">
    <source>
        <dbReference type="EMBL" id="CAH0372430.1"/>
    </source>
</evidence>
<keyword evidence="3" id="KW-1185">Reference proteome</keyword>
<protein>
    <submittedName>
        <fullName evidence="2">Uncharacterized protein</fullName>
    </submittedName>
</protein>
<organism evidence="2 3">
    <name type="scientific">Pelagomonas calceolata</name>
    <dbReference type="NCBI Taxonomy" id="35677"/>
    <lineage>
        <taxon>Eukaryota</taxon>
        <taxon>Sar</taxon>
        <taxon>Stramenopiles</taxon>
        <taxon>Ochrophyta</taxon>
        <taxon>Pelagophyceae</taxon>
        <taxon>Pelagomonadales</taxon>
        <taxon>Pelagomonadaceae</taxon>
        <taxon>Pelagomonas</taxon>
    </lineage>
</organism>
<feature type="non-terminal residue" evidence="2">
    <location>
        <position position="192"/>
    </location>
</feature>
<feature type="compositionally biased region" description="Basic and acidic residues" evidence="1">
    <location>
        <begin position="77"/>
        <end position="88"/>
    </location>
</feature>
<comment type="caution">
    <text evidence="2">The sequence shown here is derived from an EMBL/GenBank/DDBJ whole genome shotgun (WGS) entry which is preliminary data.</text>
</comment>
<gene>
    <name evidence="2" type="ORF">PECAL_3P24260</name>
</gene>
<dbReference type="Proteomes" id="UP000789595">
    <property type="component" value="Unassembled WGS sequence"/>
</dbReference>